<dbReference type="Pfam" id="PF04082">
    <property type="entry name" value="Fungal_trans"/>
    <property type="match status" value="1"/>
</dbReference>
<name>A0AAV9MT28_9EURO</name>
<dbReference type="PANTHER" id="PTHR47785:SF5">
    <property type="entry name" value="ZN(II)2CYS6 TRANSCRIPTION FACTOR (EUROFUNG)"/>
    <property type="match status" value="1"/>
</dbReference>
<dbReference type="InterPro" id="IPR053181">
    <property type="entry name" value="EcdB-like_regulator"/>
</dbReference>
<proteinExistence type="predicted"/>
<evidence type="ECO:0000259" key="2">
    <source>
        <dbReference type="Pfam" id="PF04082"/>
    </source>
</evidence>
<dbReference type="PANTHER" id="PTHR47785">
    <property type="entry name" value="ZN(II)2CYS6 TRANSCRIPTION FACTOR (EUROFUNG)-RELATED-RELATED"/>
    <property type="match status" value="1"/>
</dbReference>
<reference evidence="3 4" key="1">
    <citation type="submission" date="2023-08" db="EMBL/GenBank/DDBJ databases">
        <title>Black Yeasts Isolated from many extreme environments.</title>
        <authorList>
            <person name="Coleine C."/>
            <person name="Stajich J.E."/>
            <person name="Selbmann L."/>
        </authorList>
    </citation>
    <scope>NUCLEOTIDE SEQUENCE [LARGE SCALE GENOMIC DNA]</scope>
    <source>
        <strain evidence="3 4">CCFEE 5792</strain>
    </source>
</reference>
<keyword evidence="4" id="KW-1185">Reference proteome</keyword>
<dbReference type="GeneID" id="89978708"/>
<dbReference type="EMBL" id="JAVRRD010000045">
    <property type="protein sequence ID" value="KAK5044659.1"/>
    <property type="molecule type" value="Genomic_DNA"/>
</dbReference>
<protein>
    <recommendedName>
        <fullName evidence="2">Xylanolytic transcriptional activator regulatory domain-containing protein</fullName>
    </recommendedName>
</protein>
<dbReference type="GO" id="GO:0003677">
    <property type="term" value="F:DNA binding"/>
    <property type="evidence" value="ECO:0007669"/>
    <property type="project" value="InterPro"/>
</dbReference>
<dbReference type="Proteomes" id="UP001358417">
    <property type="component" value="Unassembled WGS sequence"/>
</dbReference>
<dbReference type="GO" id="GO:0006351">
    <property type="term" value="P:DNA-templated transcription"/>
    <property type="evidence" value="ECO:0007669"/>
    <property type="project" value="InterPro"/>
</dbReference>
<keyword evidence="1" id="KW-0539">Nucleus</keyword>
<evidence type="ECO:0000313" key="4">
    <source>
        <dbReference type="Proteomes" id="UP001358417"/>
    </source>
</evidence>
<dbReference type="GO" id="GO:0008270">
    <property type="term" value="F:zinc ion binding"/>
    <property type="evidence" value="ECO:0007669"/>
    <property type="project" value="InterPro"/>
</dbReference>
<dbReference type="AlphaFoldDB" id="A0AAV9MT28"/>
<sequence>MAHRSDSMPSWWNPSVEDTLMWPSLRPYNLSQVPLISLLDVPFEAEASALHDNHACSSLHLSPHVREAYMASSQGGLDDPTEMKQLVDWFMKSIHTKQPVIDPDVLYKQIAVVQENGLSWDGPTCLLLIACALGAICTPYSHSTLEDYSSPSIDSHRYLRSREYFDAGRRRLGLTMEHASITGVQCFFFAAGYYITTFNPFAAWRTMNAASVMCKNVMMISHEDSGGGSEFESSDSNEARDNSRRKLFWSCLKTEREMATELGFDIANLHLIEYKTPTTMLHDPNLQVPHINVDMPSPQPFTPNPTALGRLRIEEQEQSWFYYLTDISLRKLEIQIDSFFRSKQQQPSPMSEAYEVFYRDILVTLADSDQQIVDHFKRLPAPISVETDDSGHSPDDLREYLRLRMIRIRHDLSRPALYLILHGVFDDISAHMRAQAVQIANRALAIDEYLVTHGLTTHRHPGTWLGVRYCTRAALELFAAAKAGSPDIILPRNWRAGMERFKVALRYWSAESRDALLYLGWIERLES</sequence>
<comment type="caution">
    <text evidence="3">The sequence shown here is derived from an EMBL/GenBank/DDBJ whole genome shotgun (WGS) entry which is preliminary data.</text>
</comment>
<dbReference type="CDD" id="cd12148">
    <property type="entry name" value="fungal_TF_MHR"/>
    <property type="match status" value="1"/>
</dbReference>
<dbReference type="InterPro" id="IPR007219">
    <property type="entry name" value="XnlR_reg_dom"/>
</dbReference>
<evidence type="ECO:0000256" key="1">
    <source>
        <dbReference type="ARBA" id="ARBA00023242"/>
    </source>
</evidence>
<accession>A0AAV9MT28</accession>
<feature type="domain" description="Xylanolytic transcriptional activator regulatory" evidence="2">
    <location>
        <begin position="99"/>
        <end position="266"/>
    </location>
</feature>
<gene>
    <name evidence="3" type="ORF">LTR84_010551</name>
</gene>
<dbReference type="RefSeq" id="XP_064700313.1">
    <property type="nucleotide sequence ID" value="XM_064854087.1"/>
</dbReference>
<evidence type="ECO:0000313" key="3">
    <source>
        <dbReference type="EMBL" id="KAK5044659.1"/>
    </source>
</evidence>
<organism evidence="3 4">
    <name type="scientific">Exophiala bonariae</name>
    <dbReference type="NCBI Taxonomy" id="1690606"/>
    <lineage>
        <taxon>Eukaryota</taxon>
        <taxon>Fungi</taxon>
        <taxon>Dikarya</taxon>
        <taxon>Ascomycota</taxon>
        <taxon>Pezizomycotina</taxon>
        <taxon>Eurotiomycetes</taxon>
        <taxon>Chaetothyriomycetidae</taxon>
        <taxon>Chaetothyriales</taxon>
        <taxon>Herpotrichiellaceae</taxon>
        <taxon>Exophiala</taxon>
    </lineage>
</organism>